<feature type="region of interest" description="Disordered" evidence="1">
    <location>
        <begin position="81"/>
        <end position="104"/>
    </location>
</feature>
<feature type="region of interest" description="Disordered" evidence="1">
    <location>
        <begin position="395"/>
        <end position="554"/>
    </location>
</feature>
<feature type="compositionally biased region" description="Basic and acidic residues" evidence="1">
    <location>
        <begin position="395"/>
        <end position="405"/>
    </location>
</feature>
<gene>
    <name evidence="2" type="ORF">PCL_10011</name>
</gene>
<evidence type="ECO:0000313" key="2">
    <source>
        <dbReference type="EMBL" id="PWI72996.1"/>
    </source>
</evidence>
<feature type="compositionally biased region" description="Basic and acidic residues" evidence="1">
    <location>
        <begin position="417"/>
        <end position="444"/>
    </location>
</feature>
<feature type="compositionally biased region" description="Low complexity" evidence="1">
    <location>
        <begin position="476"/>
        <end position="502"/>
    </location>
</feature>
<feature type="compositionally biased region" description="Low complexity" evidence="1">
    <location>
        <begin position="531"/>
        <end position="541"/>
    </location>
</feature>
<comment type="caution">
    <text evidence="2">The sequence shown here is derived from an EMBL/GenBank/DDBJ whole genome shotgun (WGS) entry which is preliminary data.</text>
</comment>
<feature type="region of interest" description="Disordered" evidence="1">
    <location>
        <begin position="1"/>
        <end position="20"/>
    </location>
</feature>
<feature type="region of interest" description="Disordered" evidence="1">
    <location>
        <begin position="38"/>
        <end position="68"/>
    </location>
</feature>
<accession>A0A2U3EER4</accession>
<protein>
    <submittedName>
        <fullName evidence="2">Uncharacterized protein</fullName>
    </submittedName>
</protein>
<evidence type="ECO:0000313" key="3">
    <source>
        <dbReference type="Proteomes" id="UP000245956"/>
    </source>
</evidence>
<feature type="region of interest" description="Disordered" evidence="1">
    <location>
        <begin position="582"/>
        <end position="921"/>
    </location>
</feature>
<feature type="compositionally biased region" description="Polar residues" evidence="1">
    <location>
        <begin position="406"/>
        <end position="416"/>
    </location>
</feature>
<dbReference type="Proteomes" id="UP000245956">
    <property type="component" value="Unassembled WGS sequence"/>
</dbReference>
<reference evidence="2 3" key="1">
    <citation type="journal article" date="2016" name="Front. Microbiol.">
        <title>Genome and transcriptome sequences reveal the specific parasitism of the nematophagous Purpureocillium lilacinum 36-1.</title>
        <authorList>
            <person name="Xie J."/>
            <person name="Li S."/>
            <person name="Mo C."/>
            <person name="Xiao X."/>
            <person name="Peng D."/>
            <person name="Wang G."/>
            <person name="Xiao Y."/>
        </authorList>
    </citation>
    <scope>NUCLEOTIDE SEQUENCE [LARGE SCALE GENOMIC DNA]</scope>
    <source>
        <strain evidence="2 3">36-1</strain>
    </source>
</reference>
<feature type="compositionally biased region" description="Low complexity" evidence="1">
    <location>
        <begin position="83"/>
        <end position="94"/>
    </location>
</feature>
<feature type="compositionally biased region" description="Basic and acidic residues" evidence="1">
    <location>
        <begin position="860"/>
        <end position="871"/>
    </location>
</feature>
<feature type="region of interest" description="Disordered" evidence="1">
    <location>
        <begin position="226"/>
        <end position="246"/>
    </location>
</feature>
<feature type="compositionally biased region" description="Basic and acidic residues" evidence="1">
    <location>
        <begin position="542"/>
        <end position="554"/>
    </location>
</feature>
<feature type="compositionally biased region" description="Basic and acidic residues" evidence="1">
    <location>
        <begin position="585"/>
        <end position="596"/>
    </location>
</feature>
<sequence length="1327" mass="143000">MPWPGPGLATAQHRLDQRPGTSLEVSGFWVPSRLQLGLHEVAGGPPPSAWRAPHTSEPPPLALGRSERHNLAAPVALHSWGRPSAAPASSSPSAGLRWSERKGETNVESIQIITGRHRSLPPSQLPTPQPLVTGTLDSLRHFVQRPTLVYSRSARPRSSIPARPLTACAAASRSVKPASWPSKDPAQPPADTDPTAICIAKPRRTLNSGAGRSVQLLHCRSHPRIRGAASSNEGGRPKPPQVPSCSQTIVMPETKARPARANSFHRMLELEKQYMVSESRLSPAGPLVLTDDRAQLERLQTSKPPLDPQPPASHVSPARSSIQARRAEVRPPPTSETRRGPRPLVINTAAPKKIVPTPREPVVDVVPAAVAPPVVSPVDKPSPKVVAFAFPPKEMAKDAPKDTDRQSICVSPSWESQSRRREEKKMMEKKKREEKDREKEEAKTARARRSRLSKLPPLGHRESKLPPPNLVATKEPLSLPSSKSASTLPSLTSPIPSLTPVSRPQEPDRGRKEHRNSFIGKDEQPKKTRSRSSSFASLFRAPFERRRSSVDHTSEPEFIGGIKLELERHLDGERAAMVQAGAEEGDIHPALREKPALKSPPPEGKDPSRRHYPPITRHGKAQNARALVSPTAPAVPDVPKADKWRFRMGLRSKSDQASTAVQESKDARPITPASQTAAKPVVVSIPAVRRLEEQDFSNTDSVPSVESHGYRTAPSSPAPPQRSPRRSQQSFSSDGEGKPPKTPVAEVKAETLSTLSVTPKASELSRPAPDLLQAAEPSSEPALDNQTAKRPSSSEDSCSEEYHSPSPPSTPATSRPQSERGLSADRSKAPAQGSNTATDEDIYEIQAAADRVLADFNKASPDRPSFEKQRSSSETMAGPKPQAARSRERSSVPPSNRLSVPARKAIAAREHSQSPRPAAASYLQEARKLAPIAPPTRPGKQRLGPPASFILPGDLPTPSVRSEASRSCETVLTTTTRSLARHSTASLLPGLDREPVAKFFVECCGCKYYHDMPSNLYEAMADPGAMLAQRDTMGYAGSISVQVKCPWCRHEMSTKCCAGLAAMVRSQDISVLCVIANQEKVSLAPDALLHGPESPILAALEPLLQAAELLSQALVLSKRGLDFPFRFNNLSGHVVALSAHDSRLLPKVRQLLAQLSGRRHGCGHGNSQARVKTGFWIRGEALLDATALDVPDLRAQLVVLLSKSGEAVECSVQVFVQIMKGASQGITLLLCLIDGSAKPLVAQAAAMRSTTLRATEAAPGFLNLRLQVAVLLEKVGIADGESKHALVELGSAPNEGYQLCLCFFDGGEKLGVAHLCAGNGGKIEMGM</sequence>
<organism evidence="2 3">
    <name type="scientific">Purpureocillium lilacinum</name>
    <name type="common">Paecilomyces lilacinus</name>
    <dbReference type="NCBI Taxonomy" id="33203"/>
    <lineage>
        <taxon>Eukaryota</taxon>
        <taxon>Fungi</taxon>
        <taxon>Dikarya</taxon>
        <taxon>Ascomycota</taxon>
        <taxon>Pezizomycotina</taxon>
        <taxon>Sordariomycetes</taxon>
        <taxon>Hypocreomycetidae</taxon>
        <taxon>Hypocreales</taxon>
        <taxon>Ophiocordycipitaceae</taxon>
        <taxon>Purpureocillium</taxon>
    </lineage>
</organism>
<evidence type="ECO:0000256" key="1">
    <source>
        <dbReference type="SAM" id="MobiDB-lite"/>
    </source>
</evidence>
<feature type="compositionally biased region" description="Basic residues" evidence="1">
    <location>
        <begin position="610"/>
        <end position="620"/>
    </location>
</feature>
<feature type="region of interest" description="Disordered" evidence="1">
    <location>
        <begin position="173"/>
        <end position="194"/>
    </location>
</feature>
<feature type="region of interest" description="Disordered" evidence="1">
    <location>
        <begin position="301"/>
        <end position="352"/>
    </location>
</feature>
<proteinExistence type="predicted"/>
<name>A0A2U3EER4_PURLI</name>
<dbReference type="EMBL" id="LCWV01000005">
    <property type="protein sequence ID" value="PWI72996.1"/>
    <property type="molecule type" value="Genomic_DNA"/>
</dbReference>
<feature type="compositionally biased region" description="Polar residues" evidence="1">
    <location>
        <begin position="784"/>
        <end position="796"/>
    </location>
</feature>